<keyword evidence="1" id="KW-0472">Membrane</keyword>
<proteinExistence type="predicted"/>
<dbReference type="EMBL" id="AP019620">
    <property type="protein sequence ID" value="BBJ39203.1"/>
    <property type="molecule type" value="Genomic_DNA"/>
</dbReference>
<name>A0A499UDJ8_9ACTN</name>
<organism evidence="2 3">
    <name type="scientific">Streptomyces antimycoticus</name>
    <dbReference type="NCBI Taxonomy" id="68175"/>
    <lineage>
        <taxon>Bacteria</taxon>
        <taxon>Bacillati</taxon>
        <taxon>Actinomycetota</taxon>
        <taxon>Actinomycetes</taxon>
        <taxon>Kitasatosporales</taxon>
        <taxon>Streptomycetaceae</taxon>
        <taxon>Streptomyces</taxon>
        <taxon>Streptomyces violaceusniger group</taxon>
    </lineage>
</organism>
<evidence type="ECO:0000313" key="2">
    <source>
        <dbReference type="EMBL" id="BBJ39203.1"/>
    </source>
</evidence>
<dbReference type="AlphaFoldDB" id="A0A499UDJ8"/>
<dbReference type="Proteomes" id="UP000463951">
    <property type="component" value="Chromosome"/>
</dbReference>
<evidence type="ECO:0000256" key="1">
    <source>
        <dbReference type="SAM" id="Phobius"/>
    </source>
</evidence>
<dbReference type="Gene3D" id="3.60.15.10">
    <property type="entry name" value="Ribonuclease Z/Hydroxyacylglutathione hydrolase-like"/>
    <property type="match status" value="1"/>
</dbReference>
<evidence type="ECO:0000313" key="3">
    <source>
        <dbReference type="Proteomes" id="UP000463951"/>
    </source>
</evidence>
<keyword evidence="1" id="KW-0812">Transmembrane</keyword>
<gene>
    <name evidence="2" type="ORF">SSPO_019210</name>
</gene>
<dbReference type="InterPro" id="IPR036866">
    <property type="entry name" value="RibonucZ/Hydroxyglut_hydro"/>
</dbReference>
<feature type="transmembrane region" description="Helical" evidence="1">
    <location>
        <begin position="115"/>
        <end position="136"/>
    </location>
</feature>
<keyword evidence="1" id="KW-1133">Transmembrane helix</keyword>
<protein>
    <submittedName>
        <fullName evidence="2">Uncharacterized protein</fullName>
    </submittedName>
</protein>
<reference evidence="2 3" key="1">
    <citation type="journal article" date="2020" name="Int. J. Syst. Evol. Microbiol.">
        <title>Reclassification of Streptomyces castelarensis and Streptomyces sporoclivatus as later heterotypic synonyms of Streptomyces antimycoticus.</title>
        <authorList>
            <person name="Komaki H."/>
            <person name="Tamura T."/>
        </authorList>
    </citation>
    <scope>NUCLEOTIDE SEQUENCE [LARGE SCALE GENOMIC DNA]</scope>
    <source>
        <strain evidence="2 3">NBRC 100767</strain>
    </source>
</reference>
<sequence length="172" mass="17888">MTLSPRLSPQECAITVLGGPPAVIDIGGLRIVSDPTFDEAGPHGYLTKTAGPAVDEDGVGPVDLVLISHDTHPDSLDERGRAFAETARLVLGTGVFGGFTPLIALSLTTSTGNQLAGVAYPIATAAMSALVSLMLLRKGRDNRLVRAVWDQFGTPERTGEQTGSLDRASAAH</sequence>
<feature type="transmembrane region" description="Helical" evidence="1">
    <location>
        <begin position="89"/>
        <end position="109"/>
    </location>
</feature>
<accession>A0A499UDJ8</accession>